<reference evidence="13 14" key="1">
    <citation type="journal article" date="2019" name="PLoS Biol.">
        <title>Sex chromosomes control vertical transmission of feminizing Wolbachia symbionts in an isopod.</title>
        <authorList>
            <person name="Becking T."/>
            <person name="Chebbi M.A."/>
            <person name="Giraud I."/>
            <person name="Moumen B."/>
            <person name="Laverre T."/>
            <person name="Caubet Y."/>
            <person name="Peccoud J."/>
            <person name="Gilbert C."/>
            <person name="Cordaux R."/>
        </authorList>
    </citation>
    <scope>NUCLEOTIDE SEQUENCE [LARGE SCALE GENOMIC DNA]</scope>
    <source>
        <strain evidence="13">ANa2</strain>
        <tissue evidence="13">Whole body excluding digestive tract and cuticle</tissue>
    </source>
</reference>
<evidence type="ECO:0000256" key="8">
    <source>
        <dbReference type="ARBA" id="ARBA00023242"/>
    </source>
</evidence>
<dbReference type="SUPFAM" id="SSF54695">
    <property type="entry name" value="POZ domain"/>
    <property type="match status" value="1"/>
</dbReference>
<dbReference type="InterPro" id="IPR036236">
    <property type="entry name" value="Znf_C2H2_sf"/>
</dbReference>
<dbReference type="PROSITE" id="PS50157">
    <property type="entry name" value="ZINC_FINGER_C2H2_2"/>
    <property type="match status" value="6"/>
</dbReference>
<evidence type="ECO:0000256" key="7">
    <source>
        <dbReference type="ARBA" id="ARBA00023125"/>
    </source>
</evidence>
<dbReference type="GO" id="GO:0005634">
    <property type="term" value="C:nucleus"/>
    <property type="evidence" value="ECO:0007669"/>
    <property type="project" value="UniProtKB-SubCell"/>
</dbReference>
<feature type="domain" description="C2H2-type" evidence="12">
    <location>
        <begin position="345"/>
        <end position="373"/>
    </location>
</feature>
<evidence type="ECO:0000256" key="1">
    <source>
        <dbReference type="ARBA" id="ARBA00004123"/>
    </source>
</evidence>
<comment type="caution">
    <text evidence="13">The sequence shown here is derived from an EMBL/GenBank/DDBJ whole genome shotgun (WGS) entry which is preliminary data.</text>
</comment>
<dbReference type="FunFam" id="3.30.160.60:FF:000614">
    <property type="entry name" value="Zinc finger protein 142"/>
    <property type="match status" value="1"/>
</dbReference>
<dbReference type="Proteomes" id="UP000326759">
    <property type="component" value="Unassembled WGS sequence"/>
</dbReference>
<organism evidence="13 14">
    <name type="scientific">Armadillidium nasatum</name>
    <dbReference type="NCBI Taxonomy" id="96803"/>
    <lineage>
        <taxon>Eukaryota</taxon>
        <taxon>Metazoa</taxon>
        <taxon>Ecdysozoa</taxon>
        <taxon>Arthropoda</taxon>
        <taxon>Crustacea</taxon>
        <taxon>Multicrustacea</taxon>
        <taxon>Malacostraca</taxon>
        <taxon>Eumalacostraca</taxon>
        <taxon>Peracarida</taxon>
        <taxon>Isopoda</taxon>
        <taxon>Oniscidea</taxon>
        <taxon>Crinocheta</taxon>
        <taxon>Armadillidiidae</taxon>
        <taxon>Armadillidium</taxon>
    </lineage>
</organism>
<evidence type="ECO:0000256" key="4">
    <source>
        <dbReference type="ARBA" id="ARBA00022737"/>
    </source>
</evidence>
<dbReference type="OrthoDB" id="6330646at2759"/>
<keyword evidence="5 9" id="KW-0863">Zinc-finger</keyword>
<comment type="subcellular location">
    <subcellularLocation>
        <location evidence="1">Nucleus</location>
    </subcellularLocation>
</comment>
<keyword evidence="8" id="KW-0539">Nucleus</keyword>
<dbReference type="SMART" id="SM00355">
    <property type="entry name" value="ZnF_C2H2"/>
    <property type="match status" value="6"/>
</dbReference>
<dbReference type="PROSITE" id="PS00028">
    <property type="entry name" value="ZINC_FINGER_C2H2_1"/>
    <property type="match status" value="2"/>
</dbReference>
<keyword evidence="14" id="KW-1185">Reference proteome</keyword>
<feature type="domain" description="BTB" evidence="11">
    <location>
        <begin position="30"/>
        <end position="95"/>
    </location>
</feature>
<accession>A0A5N5STT4</accession>
<feature type="domain" description="C2H2-type" evidence="12">
    <location>
        <begin position="477"/>
        <end position="504"/>
    </location>
</feature>
<dbReference type="Pfam" id="PF00651">
    <property type="entry name" value="BTB"/>
    <property type="match status" value="1"/>
</dbReference>
<dbReference type="InterPro" id="IPR050457">
    <property type="entry name" value="ZnFinger_BTB_dom_contain"/>
</dbReference>
<keyword evidence="6" id="KW-0862">Zinc</keyword>
<evidence type="ECO:0000313" key="13">
    <source>
        <dbReference type="EMBL" id="KAB7497325.1"/>
    </source>
</evidence>
<feature type="domain" description="C2H2-type" evidence="12">
    <location>
        <begin position="402"/>
        <end position="430"/>
    </location>
</feature>
<dbReference type="PANTHER" id="PTHR46105">
    <property type="entry name" value="AGAP004733-PA"/>
    <property type="match status" value="1"/>
</dbReference>
<feature type="compositionally biased region" description="Acidic residues" evidence="10">
    <location>
        <begin position="190"/>
        <end position="206"/>
    </location>
</feature>
<dbReference type="CDD" id="cd18315">
    <property type="entry name" value="BTB_POZ_BAB-like"/>
    <property type="match status" value="1"/>
</dbReference>
<dbReference type="FunFam" id="3.30.160.60:FF:000417">
    <property type="entry name" value="Zinc finger protein"/>
    <property type="match status" value="1"/>
</dbReference>
<feature type="compositionally biased region" description="Polar residues" evidence="10">
    <location>
        <begin position="166"/>
        <end position="179"/>
    </location>
</feature>
<dbReference type="Gene3D" id="3.30.160.60">
    <property type="entry name" value="Classic Zinc Finger"/>
    <property type="match status" value="6"/>
</dbReference>
<feature type="domain" description="C2H2-type" evidence="12">
    <location>
        <begin position="374"/>
        <end position="401"/>
    </location>
</feature>
<evidence type="ECO:0000313" key="14">
    <source>
        <dbReference type="Proteomes" id="UP000326759"/>
    </source>
</evidence>
<dbReference type="PANTHER" id="PTHR46105:SF28">
    <property type="entry name" value="ZINC FINGER PROTEIN 37-LIKE"/>
    <property type="match status" value="1"/>
</dbReference>
<evidence type="ECO:0000256" key="9">
    <source>
        <dbReference type="PROSITE-ProRule" id="PRU00042"/>
    </source>
</evidence>
<name>A0A5N5STT4_9CRUS</name>
<evidence type="ECO:0000259" key="12">
    <source>
        <dbReference type="PROSITE" id="PS50157"/>
    </source>
</evidence>
<dbReference type="InterPro" id="IPR000210">
    <property type="entry name" value="BTB/POZ_dom"/>
</dbReference>
<feature type="domain" description="C2H2-type" evidence="12">
    <location>
        <begin position="448"/>
        <end position="476"/>
    </location>
</feature>
<dbReference type="Pfam" id="PF00096">
    <property type="entry name" value="zf-C2H2"/>
    <property type="match status" value="1"/>
</dbReference>
<feature type="compositionally biased region" description="Basic and acidic residues" evidence="10">
    <location>
        <begin position="121"/>
        <end position="131"/>
    </location>
</feature>
<feature type="compositionally biased region" description="Basic and acidic residues" evidence="10">
    <location>
        <begin position="208"/>
        <end position="217"/>
    </location>
</feature>
<feature type="region of interest" description="Disordered" evidence="10">
    <location>
        <begin position="120"/>
        <end position="217"/>
    </location>
</feature>
<proteinExistence type="inferred from homology"/>
<dbReference type="GO" id="GO:0000978">
    <property type="term" value="F:RNA polymerase II cis-regulatory region sequence-specific DNA binding"/>
    <property type="evidence" value="ECO:0007669"/>
    <property type="project" value="TreeGrafter"/>
</dbReference>
<dbReference type="SMART" id="SM00225">
    <property type="entry name" value="BTB"/>
    <property type="match status" value="1"/>
</dbReference>
<dbReference type="SUPFAM" id="SSF57667">
    <property type="entry name" value="beta-beta-alpha zinc fingers"/>
    <property type="match status" value="4"/>
</dbReference>
<feature type="domain" description="C2H2-type" evidence="12">
    <location>
        <begin position="505"/>
        <end position="529"/>
    </location>
</feature>
<evidence type="ECO:0000256" key="5">
    <source>
        <dbReference type="ARBA" id="ARBA00022771"/>
    </source>
</evidence>
<dbReference type="FunFam" id="3.30.160.60:FF:002319">
    <property type="entry name" value="Uncharacterized protein"/>
    <property type="match status" value="1"/>
</dbReference>
<dbReference type="InterPro" id="IPR013087">
    <property type="entry name" value="Znf_C2H2_type"/>
</dbReference>
<keyword evidence="3" id="KW-0479">Metal-binding</keyword>
<protein>
    <submittedName>
        <fullName evidence="13">Zinc finger and BTB domain-containing protein 48</fullName>
    </submittedName>
</protein>
<dbReference type="EMBL" id="SEYY01020412">
    <property type="protein sequence ID" value="KAB7497325.1"/>
    <property type="molecule type" value="Genomic_DNA"/>
</dbReference>
<dbReference type="Gene3D" id="3.30.710.10">
    <property type="entry name" value="Potassium Channel Kv1.1, Chain A"/>
    <property type="match status" value="1"/>
</dbReference>
<dbReference type="AlphaFoldDB" id="A0A5N5STT4"/>
<evidence type="ECO:0000259" key="11">
    <source>
        <dbReference type="PROSITE" id="PS50097"/>
    </source>
</evidence>
<dbReference type="PROSITE" id="PS50097">
    <property type="entry name" value="BTB"/>
    <property type="match status" value="1"/>
</dbReference>
<evidence type="ECO:0000256" key="6">
    <source>
        <dbReference type="ARBA" id="ARBA00022833"/>
    </source>
</evidence>
<dbReference type="GO" id="GO:0000981">
    <property type="term" value="F:DNA-binding transcription factor activity, RNA polymerase II-specific"/>
    <property type="evidence" value="ECO:0007669"/>
    <property type="project" value="TreeGrafter"/>
</dbReference>
<gene>
    <name evidence="13" type="ORF">Anas_08112</name>
</gene>
<dbReference type="GO" id="GO:0008270">
    <property type="term" value="F:zinc ion binding"/>
    <property type="evidence" value="ECO:0007669"/>
    <property type="project" value="UniProtKB-KW"/>
</dbReference>
<comment type="similarity">
    <text evidence="2">Belongs to the hunchback C2H2-type zinc-finger protein family.</text>
</comment>
<evidence type="ECO:0000256" key="10">
    <source>
        <dbReference type="SAM" id="MobiDB-lite"/>
    </source>
</evidence>
<sequence>MSGILCLKWNNHTNTFIQNLDILRTKELYCDVTLTCCGKFYPVHRFVLTTCSEFFQEIFSRTQCKHPFIVLNEINHMALDALLQYMYKGEVNVLQENLPGLIRAAEALKIKGFAVPDEESEEKRLASERNSHQASPSYVGGSSNNKSPILDSPIDDSDSLDKDTDLNNIQNSPQSTNFDNVDDEKLGNDESFDAQDDDLVENENNEDIPVKVEKSTEEIDERFSVPYVNDPPAFLSLLNSDDKEEEDEEGDSVADLVMPQCSSWTDSLPDSDSVNKENLESSWLQTTMYDSFPLDPLHYLSTASNSDSASFSPFALSESSPVKEEKKTSISKSNSNSCNNKNHKYQCIECQFSTNDKAAFRLHTMRRHTGEKPFACSVCSYRCTTKDMLKIHTRKHTGEKPFSCPYCNCRMTVKSSLKRHILLKHIQTKKPKSESSELHISPGSLKTYKCNYCSYESQMKSNLKLHCMRIHTGEKPIACTLCTYRTTTKPQLEKHMRRHTGEKPFPCTFCPYRAAQKHTLLRHMSLHTK</sequence>
<evidence type="ECO:0000256" key="3">
    <source>
        <dbReference type="ARBA" id="ARBA00022723"/>
    </source>
</evidence>
<keyword evidence="7" id="KW-0238">DNA-binding</keyword>
<dbReference type="InterPro" id="IPR011333">
    <property type="entry name" value="SKP1/BTB/POZ_sf"/>
</dbReference>
<feature type="compositionally biased region" description="Polar residues" evidence="10">
    <location>
        <begin position="132"/>
        <end position="145"/>
    </location>
</feature>
<dbReference type="FunFam" id="3.30.160.60:FF:000100">
    <property type="entry name" value="Zinc finger 45-like"/>
    <property type="match status" value="1"/>
</dbReference>
<evidence type="ECO:0000256" key="2">
    <source>
        <dbReference type="ARBA" id="ARBA00007746"/>
    </source>
</evidence>
<keyword evidence="4" id="KW-0677">Repeat</keyword>